<protein>
    <recommendedName>
        <fullName evidence="4">Tripartite tricarboxylate transporter substrate binding protein</fullName>
    </recommendedName>
</protein>
<evidence type="ECO:0000313" key="3">
    <source>
        <dbReference type="Proteomes" id="UP000597507"/>
    </source>
</evidence>
<comment type="similarity">
    <text evidence="1">Belongs to the UPF0065 (bug) family.</text>
</comment>
<accession>A0A8J3EC56</accession>
<name>A0A8J3EC56_9PROT</name>
<reference evidence="2 3" key="1">
    <citation type="journal article" date="2014" name="Int. J. Syst. Evol. Microbiol.">
        <title>Complete genome sequence of Corynebacterium casei LMG S-19264T (=DSM 44701T), isolated from a smear-ripened cheese.</title>
        <authorList>
            <consortium name="US DOE Joint Genome Institute (JGI-PGF)"/>
            <person name="Walter F."/>
            <person name="Albersmeier A."/>
            <person name="Kalinowski J."/>
            <person name="Ruckert C."/>
        </authorList>
    </citation>
    <scope>NUCLEOTIDE SEQUENCE [LARGE SCALE GENOMIC DNA]</scope>
    <source>
        <strain evidence="2 3">CGMCC 1.16330</strain>
    </source>
</reference>
<dbReference type="PANTHER" id="PTHR42928:SF5">
    <property type="entry name" value="BLR1237 PROTEIN"/>
    <property type="match status" value="1"/>
</dbReference>
<dbReference type="PANTHER" id="PTHR42928">
    <property type="entry name" value="TRICARBOXYLATE-BINDING PROTEIN"/>
    <property type="match status" value="1"/>
</dbReference>
<dbReference type="InterPro" id="IPR005064">
    <property type="entry name" value="BUG"/>
</dbReference>
<sequence length="329" mass="34330">MIVTRRHLLGSGGAAAALGAPRIARAAWPERPIRVVVPFAPGGNLDTLIRIVAPVMSQHLGQPVVVENRAGATGTIGTEHVARSQPDGYTILVGSNSAMVINPIVMPRVPYDPVRDFAPIALGFRTPNVLVISRRLPVTTLADFIAYAKARPGQVACGSPGSGSSNHLLIELFSITTGAGLVHVPYRASSGSAPDLMAGNLACSLDQITTALPLHRDEKVRIIGIAMPQRSPLLPDVPTLAEVGLPDGGLVAFIGLLAPAGTPREAITRIRDALAAALADPPTRERIEGLGSVVATGEDVTPEGFARLMERERELSRRAAQAAGLLQGG</sequence>
<dbReference type="InterPro" id="IPR006311">
    <property type="entry name" value="TAT_signal"/>
</dbReference>
<dbReference type="Gene3D" id="3.40.190.10">
    <property type="entry name" value="Periplasmic binding protein-like II"/>
    <property type="match status" value="1"/>
</dbReference>
<dbReference type="EMBL" id="BMKS01000001">
    <property type="protein sequence ID" value="GGG19278.1"/>
    <property type="molecule type" value="Genomic_DNA"/>
</dbReference>
<organism evidence="2 3">
    <name type="scientific">Caldovatus sediminis</name>
    <dbReference type="NCBI Taxonomy" id="2041189"/>
    <lineage>
        <taxon>Bacteria</taxon>
        <taxon>Pseudomonadati</taxon>
        <taxon>Pseudomonadota</taxon>
        <taxon>Alphaproteobacteria</taxon>
        <taxon>Acetobacterales</taxon>
        <taxon>Roseomonadaceae</taxon>
        <taxon>Caldovatus</taxon>
    </lineage>
</organism>
<dbReference type="PIRSF" id="PIRSF017082">
    <property type="entry name" value="YflP"/>
    <property type="match status" value="1"/>
</dbReference>
<dbReference type="Proteomes" id="UP000597507">
    <property type="component" value="Unassembled WGS sequence"/>
</dbReference>
<evidence type="ECO:0000313" key="2">
    <source>
        <dbReference type="EMBL" id="GGG19278.1"/>
    </source>
</evidence>
<evidence type="ECO:0000256" key="1">
    <source>
        <dbReference type="ARBA" id="ARBA00006987"/>
    </source>
</evidence>
<dbReference type="AlphaFoldDB" id="A0A8J3EC56"/>
<dbReference type="InterPro" id="IPR042100">
    <property type="entry name" value="Bug_dom1"/>
</dbReference>
<dbReference type="RefSeq" id="WP_188897964.1">
    <property type="nucleotide sequence ID" value="NZ_BMKS01000001.1"/>
</dbReference>
<proteinExistence type="inferred from homology"/>
<gene>
    <name evidence="2" type="ORF">GCM10010964_04420</name>
</gene>
<dbReference type="CDD" id="cd07012">
    <property type="entry name" value="PBP2_Bug_TTT"/>
    <property type="match status" value="1"/>
</dbReference>
<keyword evidence="3" id="KW-1185">Reference proteome</keyword>
<dbReference type="Pfam" id="PF03401">
    <property type="entry name" value="TctC"/>
    <property type="match status" value="1"/>
</dbReference>
<dbReference type="PROSITE" id="PS51318">
    <property type="entry name" value="TAT"/>
    <property type="match status" value="1"/>
</dbReference>
<evidence type="ECO:0008006" key="4">
    <source>
        <dbReference type="Google" id="ProtNLM"/>
    </source>
</evidence>
<dbReference type="Gene3D" id="3.40.190.150">
    <property type="entry name" value="Bordetella uptake gene, domain 1"/>
    <property type="match status" value="1"/>
</dbReference>
<comment type="caution">
    <text evidence="2">The sequence shown here is derived from an EMBL/GenBank/DDBJ whole genome shotgun (WGS) entry which is preliminary data.</text>
</comment>